<dbReference type="Gene3D" id="3.10.10.10">
    <property type="entry name" value="HIV Type 1 Reverse Transcriptase, subunit A, domain 1"/>
    <property type="match status" value="1"/>
</dbReference>
<dbReference type="AlphaFoldDB" id="A0AAD8SXF2"/>
<dbReference type="SUPFAM" id="SSF56672">
    <property type="entry name" value="DNA/RNA polymerases"/>
    <property type="match status" value="1"/>
</dbReference>
<keyword evidence="1" id="KW-0862">Zinc</keyword>
<dbReference type="PANTHER" id="PTHR15503">
    <property type="entry name" value="LDOC1 RELATED"/>
    <property type="match status" value="1"/>
</dbReference>
<proteinExistence type="predicted"/>
<evidence type="ECO:0000256" key="2">
    <source>
        <dbReference type="SAM" id="MobiDB-lite"/>
    </source>
</evidence>
<keyword evidence="5" id="KW-1185">Reference proteome</keyword>
<reference evidence="4" key="1">
    <citation type="submission" date="2023-07" db="EMBL/GenBank/DDBJ databases">
        <title>A chromosome-level genome assembly of Lolium multiflorum.</title>
        <authorList>
            <person name="Chen Y."/>
            <person name="Copetti D."/>
            <person name="Kolliker R."/>
            <person name="Studer B."/>
        </authorList>
    </citation>
    <scope>NUCLEOTIDE SEQUENCE</scope>
    <source>
        <strain evidence="4">02402/16</strain>
        <tissue evidence="4">Leaf</tissue>
    </source>
</reference>
<comment type="caution">
    <text evidence="4">The sequence shown here is derived from an EMBL/GenBank/DDBJ whole genome shotgun (WGS) entry which is preliminary data.</text>
</comment>
<dbReference type="SMART" id="SM00343">
    <property type="entry name" value="ZnF_C2HC"/>
    <property type="match status" value="2"/>
</dbReference>
<dbReference type="InterPro" id="IPR001878">
    <property type="entry name" value="Znf_CCHC"/>
</dbReference>
<feature type="region of interest" description="Disordered" evidence="2">
    <location>
        <begin position="92"/>
        <end position="135"/>
    </location>
</feature>
<dbReference type="Gene3D" id="4.10.60.10">
    <property type="entry name" value="Zinc finger, CCHC-type"/>
    <property type="match status" value="2"/>
</dbReference>
<feature type="compositionally biased region" description="Polar residues" evidence="2">
    <location>
        <begin position="38"/>
        <end position="49"/>
    </location>
</feature>
<feature type="domain" description="CCHC-type" evidence="3">
    <location>
        <begin position="78"/>
        <end position="93"/>
    </location>
</feature>
<dbReference type="InterPro" id="IPR043502">
    <property type="entry name" value="DNA/RNA_pol_sf"/>
</dbReference>
<feature type="domain" description="CCHC-type" evidence="3">
    <location>
        <begin position="58"/>
        <end position="73"/>
    </location>
</feature>
<keyword evidence="1" id="KW-0479">Metal-binding</keyword>
<organism evidence="4 5">
    <name type="scientific">Lolium multiflorum</name>
    <name type="common">Italian ryegrass</name>
    <name type="synonym">Lolium perenne subsp. multiflorum</name>
    <dbReference type="NCBI Taxonomy" id="4521"/>
    <lineage>
        <taxon>Eukaryota</taxon>
        <taxon>Viridiplantae</taxon>
        <taxon>Streptophyta</taxon>
        <taxon>Embryophyta</taxon>
        <taxon>Tracheophyta</taxon>
        <taxon>Spermatophyta</taxon>
        <taxon>Magnoliopsida</taxon>
        <taxon>Liliopsida</taxon>
        <taxon>Poales</taxon>
        <taxon>Poaceae</taxon>
        <taxon>BOP clade</taxon>
        <taxon>Pooideae</taxon>
        <taxon>Poodae</taxon>
        <taxon>Poeae</taxon>
        <taxon>Poeae Chloroplast Group 2 (Poeae type)</taxon>
        <taxon>Loliodinae</taxon>
        <taxon>Loliinae</taxon>
        <taxon>Lolium</taxon>
    </lineage>
</organism>
<accession>A0AAD8SXF2</accession>
<dbReference type="SUPFAM" id="SSF57756">
    <property type="entry name" value="Retrovirus zinc finger-like domains"/>
    <property type="match status" value="1"/>
</dbReference>
<dbReference type="GO" id="GO:0003676">
    <property type="term" value="F:nucleic acid binding"/>
    <property type="evidence" value="ECO:0007669"/>
    <property type="project" value="InterPro"/>
</dbReference>
<evidence type="ECO:0000313" key="5">
    <source>
        <dbReference type="Proteomes" id="UP001231189"/>
    </source>
</evidence>
<feature type="region of interest" description="Disordered" evidence="2">
    <location>
        <begin position="1"/>
        <end position="49"/>
    </location>
</feature>
<evidence type="ECO:0000256" key="1">
    <source>
        <dbReference type="PROSITE-ProRule" id="PRU00047"/>
    </source>
</evidence>
<dbReference type="GO" id="GO:0008270">
    <property type="term" value="F:zinc ion binding"/>
    <property type="evidence" value="ECO:0007669"/>
    <property type="project" value="UniProtKB-KW"/>
</dbReference>
<dbReference type="InterPro" id="IPR032567">
    <property type="entry name" value="RTL1-rel"/>
</dbReference>
<keyword evidence="1" id="KW-0863">Zinc-finger</keyword>
<dbReference type="PROSITE" id="PS50158">
    <property type="entry name" value="ZF_CCHC"/>
    <property type="match status" value="2"/>
</dbReference>
<dbReference type="InterPro" id="IPR036875">
    <property type="entry name" value="Znf_CCHC_sf"/>
</dbReference>
<protein>
    <recommendedName>
        <fullName evidence="3">CCHC-type domain-containing protein</fullName>
    </recommendedName>
</protein>
<evidence type="ECO:0000313" key="4">
    <source>
        <dbReference type="EMBL" id="KAK1665824.1"/>
    </source>
</evidence>
<evidence type="ECO:0000259" key="3">
    <source>
        <dbReference type="PROSITE" id="PS50158"/>
    </source>
</evidence>
<dbReference type="Proteomes" id="UP001231189">
    <property type="component" value="Unassembled WGS sequence"/>
</dbReference>
<feature type="compositionally biased region" description="Low complexity" evidence="2">
    <location>
        <begin position="108"/>
        <end position="127"/>
    </location>
</feature>
<dbReference type="PANTHER" id="PTHR15503:SF45">
    <property type="entry name" value="RNA-DIRECTED DNA POLYMERASE HOMOLOG"/>
    <property type="match status" value="1"/>
</dbReference>
<name>A0AAD8SXF2_LOLMU</name>
<dbReference type="EMBL" id="JAUUTY010000003">
    <property type="protein sequence ID" value="KAK1665824.1"/>
    <property type="molecule type" value="Genomic_DNA"/>
</dbReference>
<dbReference type="Pfam" id="PF00098">
    <property type="entry name" value="zf-CCHC"/>
    <property type="match status" value="2"/>
</dbReference>
<gene>
    <name evidence="4" type="ORF">QYE76_053983</name>
</gene>
<sequence>MITGKSRGQRKRARVEPRKYPISKPTLDRSFKPRYRPTSGNQYNRGGQSQNPINQIICNNCGLRGHLQKDCQKPRIICYGCGKEGHIKPDCPNKASWSGQSSGGRGGNNNNNRTNNNNNNRNNNNNNKRGKPYGKLNCTSLEQAEESDQTVLGHISHPRDGLVDRKWSGDYGDKTVSLRNSIGGRIVFQGDKYSELEIGLELNSLKEVRIEDIPVVNEFQDVFPKELPGMPPDREIEFTIDLIPGTAPIAQPPYKMEPKELVELKAQIDELE</sequence>